<keyword evidence="1" id="KW-1133">Transmembrane helix</keyword>
<reference evidence="2" key="1">
    <citation type="submission" date="2020-12" db="EMBL/GenBank/DDBJ databases">
        <title>Clostridium thailandense sp. nov., a novel acetogenic bacterium isolated from peat land soil in Thailand.</title>
        <authorList>
            <person name="Chaikitkaew S."/>
            <person name="Birkeland N.K."/>
        </authorList>
    </citation>
    <scope>NUCLEOTIDE SEQUENCE</scope>
    <source>
        <strain evidence="2">PL3</strain>
    </source>
</reference>
<evidence type="ECO:0000313" key="2">
    <source>
        <dbReference type="EMBL" id="MBV7271673.1"/>
    </source>
</evidence>
<dbReference type="PANTHER" id="PTHR38442">
    <property type="entry name" value="INNER MEMBRANE PROTEIN-RELATED"/>
    <property type="match status" value="1"/>
</dbReference>
<dbReference type="AlphaFoldDB" id="A0A949TST2"/>
<dbReference type="Pfam" id="PF04286">
    <property type="entry name" value="DUF445"/>
    <property type="match status" value="1"/>
</dbReference>
<keyword evidence="1" id="KW-0472">Membrane</keyword>
<gene>
    <name evidence="2" type="ORF">I6U48_01935</name>
</gene>
<organism evidence="2 3">
    <name type="scientific">Clostridium thailandense</name>
    <dbReference type="NCBI Taxonomy" id="2794346"/>
    <lineage>
        <taxon>Bacteria</taxon>
        <taxon>Bacillati</taxon>
        <taxon>Bacillota</taxon>
        <taxon>Clostridia</taxon>
        <taxon>Eubacteriales</taxon>
        <taxon>Clostridiaceae</taxon>
        <taxon>Clostridium</taxon>
    </lineage>
</organism>
<name>A0A949TST2_9CLOT</name>
<dbReference type="PANTHER" id="PTHR38442:SF1">
    <property type="entry name" value="INNER MEMBRANE PROTEIN"/>
    <property type="match status" value="1"/>
</dbReference>
<dbReference type="EMBL" id="JAEEGC010000007">
    <property type="protein sequence ID" value="MBV7271673.1"/>
    <property type="molecule type" value="Genomic_DNA"/>
</dbReference>
<feature type="transmembrane region" description="Helical" evidence="1">
    <location>
        <begin position="7"/>
        <end position="24"/>
    </location>
</feature>
<dbReference type="InterPro" id="IPR007383">
    <property type="entry name" value="DUF445"/>
</dbReference>
<sequence>MNRYKATIILVMATIGFLISYPFHETFIGGLVSSGFCASMIGGFADWYGITALFRKPFGVSFKTEIIPKNREKIFDGLSNMVSDELLTKEHLKKLLNEYDTSKLILKYAANNKEYENIKKIISSIIQESFAGIHNDEVSKIAANLIAQNISQFNLWKALISAIEISIKNGYDEKIINFIIDESISYIKTDNFHRILTEIVEETKNSYENGMRKRIILNVVVLDMLLKLSSGNIAKVIQEKIENYFYNFKDVDNSDRLKLKEWIDIKFMELKQNNHIRGKLEEWKVQQINNLRIEEYIKIFFQNLKDKGMEEEGIIKKFIYETELKIQDIRNKFNNNIEFQKNVDNYVKNVAAQLIDSGHKNIGKIVRENLNKYSNDMLIELIESKAGNDLQLVRINGSIIGGLVGIIVFILTYKI</sequence>
<keyword evidence="3" id="KW-1185">Reference proteome</keyword>
<proteinExistence type="predicted"/>
<protein>
    <submittedName>
        <fullName evidence="2">DUF445 domain-containing protein</fullName>
    </submittedName>
</protein>
<evidence type="ECO:0000256" key="1">
    <source>
        <dbReference type="SAM" id="Phobius"/>
    </source>
</evidence>
<keyword evidence="1" id="KW-0812">Transmembrane</keyword>
<accession>A0A949TST2</accession>
<dbReference type="Proteomes" id="UP000694308">
    <property type="component" value="Unassembled WGS sequence"/>
</dbReference>
<comment type="caution">
    <text evidence="2">The sequence shown here is derived from an EMBL/GenBank/DDBJ whole genome shotgun (WGS) entry which is preliminary data.</text>
</comment>
<feature type="transmembrane region" description="Helical" evidence="1">
    <location>
        <begin position="392"/>
        <end position="413"/>
    </location>
</feature>
<feature type="transmembrane region" description="Helical" evidence="1">
    <location>
        <begin position="30"/>
        <end position="54"/>
    </location>
</feature>
<dbReference type="RefSeq" id="WP_218318705.1">
    <property type="nucleotide sequence ID" value="NZ_JAEEGC010000007.1"/>
</dbReference>
<dbReference type="GO" id="GO:0005886">
    <property type="term" value="C:plasma membrane"/>
    <property type="evidence" value="ECO:0007669"/>
    <property type="project" value="TreeGrafter"/>
</dbReference>
<evidence type="ECO:0000313" key="3">
    <source>
        <dbReference type="Proteomes" id="UP000694308"/>
    </source>
</evidence>